<comment type="caution">
    <text evidence="1">The sequence shown here is derived from an EMBL/GenBank/DDBJ whole genome shotgun (WGS) entry which is preliminary data.</text>
</comment>
<protein>
    <submittedName>
        <fullName evidence="1">Uncharacterized protein</fullName>
    </submittedName>
</protein>
<reference evidence="1 2" key="1">
    <citation type="submission" date="2020-06" db="EMBL/GenBank/DDBJ databases">
        <title>Transcriptomic and genomic resources for Thalictrum thalictroides and T. hernandezii: Facilitating candidate gene discovery in an emerging model plant lineage.</title>
        <authorList>
            <person name="Arias T."/>
            <person name="Riano-Pachon D.M."/>
            <person name="Di Stilio V.S."/>
        </authorList>
    </citation>
    <scope>NUCLEOTIDE SEQUENCE [LARGE SCALE GENOMIC DNA]</scope>
    <source>
        <strain evidence="2">cv. WT478/WT964</strain>
        <tissue evidence="1">Leaves</tissue>
    </source>
</reference>
<name>A0A7J6W1R8_THATH</name>
<organism evidence="1 2">
    <name type="scientific">Thalictrum thalictroides</name>
    <name type="common">Rue-anemone</name>
    <name type="synonym">Anemone thalictroides</name>
    <dbReference type="NCBI Taxonomy" id="46969"/>
    <lineage>
        <taxon>Eukaryota</taxon>
        <taxon>Viridiplantae</taxon>
        <taxon>Streptophyta</taxon>
        <taxon>Embryophyta</taxon>
        <taxon>Tracheophyta</taxon>
        <taxon>Spermatophyta</taxon>
        <taxon>Magnoliopsida</taxon>
        <taxon>Ranunculales</taxon>
        <taxon>Ranunculaceae</taxon>
        <taxon>Thalictroideae</taxon>
        <taxon>Thalictrum</taxon>
    </lineage>
</organism>
<keyword evidence="2" id="KW-1185">Reference proteome</keyword>
<dbReference type="AlphaFoldDB" id="A0A7J6W1R8"/>
<sequence length="66" mass="7145">MVTKQGLGLKLLPPPPLLFPTWKCRLFFSPSTTSSPLEISASRTLPGDPLQLFTPLGAGVLHQECI</sequence>
<evidence type="ECO:0000313" key="2">
    <source>
        <dbReference type="Proteomes" id="UP000554482"/>
    </source>
</evidence>
<dbReference type="Proteomes" id="UP000554482">
    <property type="component" value="Unassembled WGS sequence"/>
</dbReference>
<dbReference type="EMBL" id="JABWDY010023466">
    <property type="protein sequence ID" value="KAF5190897.1"/>
    <property type="molecule type" value="Genomic_DNA"/>
</dbReference>
<accession>A0A7J6W1R8</accession>
<evidence type="ECO:0000313" key="1">
    <source>
        <dbReference type="EMBL" id="KAF5190897.1"/>
    </source>
</evidence>
<gene>
    <name evidence="1" type="ORF">FRX31_019516</name>
</gene>
<proteinExistence type="predicted"/>